<protein>
    <submittedName>
        <fullName evidence="1">Uncharacterized protein</fullName>
    </submittedName>
</protein>
<evidence type="ECO:0000313" key="2">
    <source>
        <dbReference type="Proteomes" id="UP000001436"/>
    </source>
</evidence>
<evidence type="ECO:0000313" key="1">
    <source>
        <dbReference type="EMBL" id="CAD16919.1"/>
    </source>
</evidence>
<proteinExistence type="predicted"/>
<dbReference type="STRING" id="267608.RSc3422"/>
<accession>Q8XTX4</accession>
<dbReference type="EnsemblBacteria" id="CAD16919">
    <property type="protein sequence ID" value="CAD16919"/>
    <property type="gene ID" value="RSc3422"/>
</dbReference>
<gene>
    <name evidence="1" type="ordered locus">RSc3422</name>
</gene>
<organism evidence="1 2">
    <name type="scientific">Ralstonia nicotianae (strain ATCC BAA-1114 / GMI1000)</name>
    <name type="common">Ralstonia solanacearum</name>
    <dbReference type="NCBI Taxonomy" id="267608"/>
    <lineage>
        <taxon>Bacteria</taxon>
        <taxon>Pseudomonadati</taxon>
        <taxon>Pseudomonadota</taxon>
        <taxon>Betaproteobacteria</taxon>
        <taxon>Burkholderiales</taxon>
        <taxon>Burkholderiaceae</taxon>
        <taxon>Ralstonia</taxon>
        <taxon>Ralstonia solanacearum species complex</taxon>
    </lineage>
</organism>
<dbReference type="AlphaFoldDB" id="Q8XTX4"/>
<sequence>MDSTGQLLWSSCDGKAEQSCVFDIARGHVDNDSRIRISYGVQ</sequence>
<dbReference type="HOGENOM" id="CLU_3256840_0_0_4"/>
<name>Q8XTX4_RALN1</name>
<reference evidence="1 2" key="1">
    <citation type="journal article" date="2002" name="Nature">
        <title>Genome sequence of the plant pathogen Ralstonia solanacearum.</title>
        <authorList>
            <person name="Salanoubat M."/>
            <person name="Genin S."/>
            <person name="Artiguenave F."/>
            <person name="Gouzy J."/>
            <person name="Mangenot S."/>
            <person name="Arlat M."/>
            <person name="Billault A."/>
            <person name="Brottier P."/>
            <person name="Camus J.C."/>
            <person name="Cattolico L."/>
            <person name="Chandler M."/>
            <person name="Choisne N."/>
            <person name="Claudel-Renard C."/>
            <person name="Cunnac S."/>
            <person name="Demange N."/>
            <person name="Gaspin C."/>
            <person name="Lavie M."/>
            <person name="Moisan A."/>
            <person name="Robert C."/>
            <person name="Saurin W."/>
            <person name="Schiex T."/>
            <person name="Siguier P."/>
            <person name="Thebault P."/>
            <person name="Whalen M."/>
            <person name="Wincker P."/>
            <person name="Levy M."/>
            <person name="Weissenbach J."/>
            <person name="Boucher C.A."/>
        </authorList>
    </citation>
    <scope>NUCLEOTIDE SEQUENCE [LARGE SCALE GENOMIC DNA]</scope>
    <source>
        <strain evidence="2">ATCC BAA-1114 / GMI1000</strain>
    </source>
</reference>
<keyword evidence="2" id="KW-1185">Reference proteome</keyword>
<dbReference type="KEGG" id="rso:RSc3422"/>
<dbReference type="Proteomes" id="UP000001436">
    <property type="component" value="Chromosome"/>
</dbReference>
<dbReference type="EMBL" id="AL646052">
    <property type="protein sequence ID" value="CAD16919.1"/>
    <property type="molecule type" value="Genomic_DNA"/>
</dbReference>